<accession>A0A2X3VU90</accession>
<dbReference type="RefSeq" id="WP_018030422.1">
    <property type="nucleotide sequence ID" value="NZ_JBGYLT010000033.1"/>
</dbReference>
<dbReference type="InterPro" id="IPR007863">
    <property type="entry name" value="Peptidase_M16_C"/>
</dbReference>
<proteinExistence type="predicted"/>
<organism evidence="2 3">
    <name type="scientific">Streptococcus ferus</name>
    <dbReference type="NCBI Taxonomy" id="1345"/>
    <lineage>
        <taxon>Bacteria</taxon>
        <taxon>Bacillati</taxon>
        <taxon>Bacillota</taxon>
        <taxon>Bacilli</taxon>
        <taxon>Lactobacillales</taxon>
        <taxon>Streptococcaceae</taxon>
        <taxon>Streptococcus</taxon>
    </lineage>
</organism>
<evidence type="ECO:0000313" key="2">
    <source>
        <dbReference type="EMBL" id="SQF41305.1"/>
    </source>
</evidence>
<reference evidence="2 3" key="1">
    <citation type="submission" date="2018-06" db="EMBL/GenBank/DDBJ databases">
        <authorList>
            <consortium name="Pathogen Informatics"/>
            <person name="Doyle S."/>
        </authorList>
    </citation>
    <scope>NUCLEOTIDE SEQUENCE [LARGE SCALE GENOMIC DNA]</scope>
    <source>
        <strain evidence="2 3">NCTC12278</strain>
    </source>
</reference>
<dbReference type="EMBL" id="LS483343">
    <property type="protein sequence ID" value="SQF41305.1"/>
    <property type="molecule type" value="Genomic_DNA"/>
</dbReference>
<keyword evidence="3" id="KW-1185">Reference proteome</keyword>
<dbReference type="PANTHER" id="PTHR11851:SF186">
    <property type="entry name" value="INACTIVE METALLOPROTEASE YMFF-RELATED"/>
    <property type="match status" value="1"/>
</dbReference>
<sequence>MEIVNGVDLHLIKTNQFKTNHLTFRFSGKRQKETLAQRVLVAQMLTAANEVYPTSRALKEKLASLYGAELSTRLSTKGKVHILDINLSFISSHYSFHQESLLEEMFSLLKTILFEPLISVQQFQTKLFDLEKEHLIQYLEADKEDRFYYSDLELQQLYYLDDDVKYTKYANSDLVKNENSYTAYQEFQRMLKEDKIDIFLTGEYDDYLVLQLVESLGLQSRQLDLDYVYRQPFSSVLREKIEQKTSGQSILQQAYHFPFRFGDNDYYAFLVFNGLLGAYPHSLLFDSIREKMGLAYSIGSHFDSHTGLLKVYAGIDKRDRKKVLQLINHQVKGIRFGRFHISALEETKKMLINNARLAEDNPYNLMELAYNKSIFGDQCLGLEEWIDRIRQITKEDVMAVAGQVRLQSIYFLEGE</sequence>
<evidence type="ECO:0000313" key="3">
    <source>
        <dbReference type="Proteomes" id="UP000249495"/>
    </source>
</evidence>
<dbReference type="InterPro" id="IPR011249">
    <property type="entry name" value="Metalloenz_LuxS/M16"/>
</dbReference>
<dbReference type="GO" id="GO:0046872">
    <property type="term" value="F:metal ion binding"/>
    <property type="evidence" value="ECO:0007669"/>
    <property type="project" value="InterPro"/>
</dbReference>
<dbReference type="OrthoDB" id="9762085at2"/>
<dbReference type="PANTHER" id="PTHR11851">
    <property type="entry name" value="METALLOPROTEASE"/>
    <property type="match status" value="1"/>
</dbReference>
<dbReference type="Pfam" id="PF05193">
    <property type="entry name" value="Peptidase_M16_C"/>
    <property type="match status" value="1"/>
</dbReference>
<dbReference type="NCBIfam" id="NF047422">
    <property type="entry name" value="YfmF_fam"/>
    <property type="match status" value="1"/>
</dbReference>
<dbReference type="STRING" id="1123303.GCA_000372425_01098"/>
<dbReference type="Proteomes" id="UP000249495">
    <property type="component" value="Chromosome 1"/>
</dbReference>
<name>A0A2X3VU90_9STRE</name>
<dbReference type="Gene3D" id="3.30.830.10">
    <property type="entry name" value="Metalloenzyme, LuxS/M16 peptidase-like"/>
    <property type="match status" value="2"/>
</dbReference>
<dbReference type="KEGG" id="sfer:NCTC12278_01907"/>
<dbReference type="InterPro" id="IPR050361">
    <property type="entry name" value="MPP/UQCRC_Complex"/>
</dbReference>
<feature type="domain" description="Peptidase M16 C-terminal" evidence="1">
    <location>
        <begin position="189"/>
        <end position="350"/>
    </location>
</feature>
<dbReference type="SUPFAM" id="SSF63411">
    <property type="entry name" value="LuxS/MPP-like metallohydrolase"/>
    <property type="match status" value="2"/>
</dbReference>
<evidence type="ECO:0000259" key="1">
    <source>
        <dbReference type="Pfam" id="PF05193"/>
    </source>
</evidence>
<protein>
    <submittedName>
        <fullName evidence="2">Peptidase</fullName>
    </submittedName>
</protein>
<dbReference type="AlphaFoldDB" id="A0A2X3VU90"/>
<gene>
    <name evidence="2" type="ORF">NCTC12278_01907</name>
</gene>